<keyword evidence="2" id="KW-0472">Membrane</keyword>
<reference evidence="4" key="1">
    <citation type="journal article" date="2019" name="Int. J. Syst. Evol. Microbiol.">
        <title>The Global Catalogue of Microorganisms (GCM) 10K type strain sequencing project: providing services to taxonomists for standard genome sequencing and annotation.</title>
        <authorList>
            <consortium name="The Broad Institute Genomics Platform"/>
            <consortium name="The Broad Institute Genome Sequencing Center for Infectious Disease"/>
            <person name="Wu L."/>
            <person name="Ma J."/>
        </authorList>
    </citation>
    <scope>NUCLEOTIDE SEQUENCE [LARGE SCALE GENOMIC DNA]</scope>
    <source>
        <strain evidence="4">PJ61</strain>
    </source>
</reference>
<accession>A0ABV8WFS5</accession>
<comment type="caution">
    <text evidence="3">The sequence shown here is derived from an EMBL/GenBank/DDBJ whole genome shotgun (WGS) entry which is preliminary data.</text>
</comment>
<keyword evidence="2" id="KW-1133">Transmembrane helix</keyword>
<proteinExistence type="predicted"/>
<feature type="compositionally biased region" description="Low complexity" evidence="1">
    <location>
        <begin position="28"/>
        <end position="45"/>
    </location>
</feature>
<evidence type="ECO:0000313" key="3">
    <source>
        <dbReference type="EMBL" id="MFC4395067.1"/>
    </source>
</evidence>
<protein>
    <submittedName>
        <fullName evidence="3">Uncharacterized protein</fullName>
    </submittedName>
</protein>
<feature type="compositionally biased region" description="Polar residues" evidence="1">
    <location>
        <begin position="1"/>
        <end position="16"/>
    </location>
</feature>
<gene>
    <name evidence="3" type="ORF">ACFO0G_03115</name>
</gene>
<dbReference type="RefSeq" id="WP_376976385.1">
    <property type="nucleotide sequence ID" value="NZ_JBHSDQ010000001.1"/>
</dbReference>
<dbReference type="EMBL" id="JBHSDQ010000001">
    <property type="protein sequence ID" value="MFC4395067.1"/>
    <property type="molecule type" value="Genomic_DNA"/>
</dbReference>
<dbReference type="Proteomes" id="UP001595778">
    <property type="component" value="Unassembled WGS sequence"/>
</dbReference>
<feature type="region of interest" description="Disordered" evidence="1">
    <location>
        <begin position="1"/>
        <end position="45"/>
    </location>
</feature>
<evidence type="ECO:0000313" key="4">
    <source>
        <dbReference type="Proteomes" id="UP001595778"/>
    </source>
</evidence>
<feature type="transmembrane region" description="Helical" evidence="2">
    <location>
        <begin position="176"/>
        <end position="195"/>
    </location>
</feature>
<organism evidence="3 4">
    <name type="scientific">Arthrobacter sedimenti</name>
    <dbReference type="NCBI Taxonomy" id="2694931"/>
    <lineage>
        <taxon>Bacteria</taxon>
        <taxon>Bacillati</taxon>
        <taxon>Actinomycetota</taxon>
        <taxon>Actinomycetes</taxon>
        <taxon>Micrococcales</taxon>
        <taxon>Micrococcaceae</taxon>
        <taxon>Arthrobacter</taxon>
    </lineage>
</organism>
<evidence type="ECO:0000256" key="1">
    <source>
        <dbReference type="SAM" id="MobiDB-lite"/>
    </source>
</evidence>
<evidence type="ECO:0000256" key="2">
    <source>
        <dbReference type="SAM" id="Phobius"/>
    </source>
</evidence>
<sequence>MSTNPVSMNRASSERQAANPAALDPEAQDPTANDPAADDPTVADPMGDEKVRLQLAIFEVTRDADGRSLGDIQEMLRAAFARHGVETPPGTWLESVASSAFYGEPYIVNLPAAVVADTIVPAPNQEVRDRLAAQRELQQEKLPAGIFPSQEDWNIPGSGTTGGSTRTLSLPQWESGAVLALAALAAVAVAAVVAVRAGTRRRRRVNA</sequence>
<name>A0ABV8WFS5_9MICC</name>
<keyword evidence="4" id="KW-1185">Reference proteome</keyword>
<keyword evidence="2" id="KW-0812">Transmembrane</keyword>